<comment type="caution">
    <text evidence="2">The sequence shown here is derived from an EMBL/GenBank/DDBJ whole genome shotgun (WGS) entry which is preliminary data.</text>
</comment>
<reference evidence="2 3" key="1">
    <citation type="submission" date="2009-12" db="EMBL/GenBank/DDBJ databases">
        <authorList>
            <person name="Shrivastava S."/>
            <person name="Madupu R."/>
            <person name="Durkin A.S."/>
            <person name="Torralba M."/>
            <person name="Methe B."/>
            <person name="Sutton G.G."/>
            <person name="Strausberg R.L."/>
            <person name="Nelson K.E."/>
        </authorList>
    </citation>
    <scope>NUCLEOTIDE SEQUENCE [LARGE SCALE GENOMIC DNA]</scope>
    <source>
        <strain evidence="2 3">W5455</strain>
    </source>
</reference>
<evidence type="ECO:0000313" key="3">
    <source>
        <dbReference type="Proteomes" id="UP000006462"/>
    </source>
</evidence>
<accession>A0ABM9ZUM1</accession>
<dbReference type="Proteomes" id="UP000006462">
    <property type="component" value="Unassembled WGS sequence"/>
</dbReference>
<gene>
    <name evidence="2" type="ORF">HMPREF7215_2352</name>
</gene>
<name>A0ABM9ZUM1_9BACT</name>
<protein>
    <submittedName>
        <fullName evidence="2">Uncharacterized protein</fullName>
    </submittedName>
</protein>
<evidence type="ECO:0000313" key="2">
    <source>
        <dbReference type="EMBL" id="EFB90568.1"/>
    </source>
</evidence>
<proteinExistence type="predicted"/>
<feature type="compositionally biased region" description="Basic and acidic residues" evidence="1">
    <location>
        <begin position="26"/>
        <end position="58"/>
    </location>
</feature>
<evidence type="ECO:0000256" key="1">
    <source>
        <dbReference type="SAM" id="MobiDB-lite"/>
    </source>
</evidence>
<keyword evidence="3" id="KW-1185">Reference proteome</keyword>
<organism evidence="2 3">
    <name type="scientific">Pyramidobacter piscolens W5455</name>
    <dbReference type="NCBI Taxonomy" id="352165"/>
    <lineage>
        <taxon>Bacteria</taxon>
        <taxon>Thermotogati</taxon>
        <taxon>Synergistota</taxon>
        <taxon>Synergistia</taxon>
        <taxon>Synergistales</taxon>
        <taxon>Dethiosulfovibrionaceae</taxon>
        <taxon>Pyramidobacter</taxon>
    </lineage>
</organism>
<sequence length="58" mass="6624">MEIIFSEKDHGGKLFRAAARGGFPHFNEKNSMKSERRPRANRPERASRTDARRIPGGE</sequence>
<feature type="region of interest" description="Disordered" evidence="1">
    <location>
        <begin position="21"/>
        <end position="58"/>
    </location>
</feature>
<dbReference type="EMBL" id="ADFP01000074">
    <property type="protein sequence ID" value="EFB90568.1"/>
    <property type="molecule type" value="Genomic_DNA"/>
</dbReference>